<keyword evidence="7 10" id="KW-0862">Zinc</keyword>
<evidence type="ECO:0000256" key="4">
    <source>
        <dbReference type="ARBA" id="ARBA00012925"/>
    </source>
</evidence>
<dbReference type="PROSITE" id="PS00162">
    <property type="entry name" value="ALPHA_CA_1"/>
    <property type="match status" value="1"/>
</dbReference>
<dbReference type="Pfam" id="PF00194">
    <property type="entry name" value="Carb_anhydrase"/>
    <property type="match status" value="1"/>
</dbReference>
<proteinExistence type="inferred from homology"/>
<comment type="cofactor">
    <cofactor evidence="1 10">
        <name>Zn(2+)</name>
        <dbReference type="ChEBI" id="CHEBI:29105"/>
    </cofactor>
</comment>
<keyword evidence="6 10" id="KW-0479">Metal-binding</keyword>
<feature type="signal peptide" evidence="10">
    <location>
        <begin position="1"/>
        <end position="21"/>
    </location>
</feature>
<protein>
    <recommendedName>
        <fullName evidence="5 10">Carbonic anhydrase</fullName>
        <ecNumber evidence="4 10">4.2.1.1</ecNumber>
    </recommendedName>
</protein>
<evidence type="ECO:0000256" key="9">
    <source>
        <dbReference type="ARBA" id="ARBA00048348"/>
    </source>
</evidence>
<name>A0ABM8ZS61_9VIBR</name>
<dbReference type="EMBL" id="CAKLDI010000001">
    <property type="protein sequence ID" value="CAH0533133.1"/>
    <property type="molecule type" value="Genomic_DNA"/>
</dbReference>
<evidence type="ECO:0000256" key="10">
    <source>
        <dbReference type="RuleBase" id="RU367011"/>
    </source>
</evidence>
<evidence type="ECO:0000256" key="8">
    <source>
        <dbReference type="ARBA" id="ARBA00023239"/>
    </source>
</evidence>
<dbReference type="RefSeq" id="WP_237465386.1">
    <property type="nucleotide sequence ID" value="NZ_CAKLDI010000001.1"/>
</dbReference>
<organism evidence="12 13">
    <name type="scientific">Vibrio stylophorae</name>
    <dbReference type="NCBI Taxonomy" id="659351"/>
    <lineage>
        <taxon>Bacteria</taxon>
        <taxon>Pseudomonadati</taxon>
        <taxon>Pseudomonadota</taxon>
        <taxon>Gammaproteobacteria</taxon>
        <taxon>Vibrionales</taxon>
        <taxon>Vibrionaceae</taxon>
        <taxon>Vibrio</taxon>
    </lineage>
</organism>
<sequence>MKQSGLVAIIATLVFSHNAFADEHGHWGYEGKHAPAHWGETFETCGTGLNQSPINIADSVEAELSPLAFTYQGEVINLTNNGHTLQAGLTGDNQVQIDGQSFVLKQFHFHTPSENTVKGQHYPLEAHFVNSDAKGNLAVVAVMFEEGKANADLAKLIATLPKTNQQTQLSQPFATKALLANSDSYYRFNGSLTTPPCSEGVRWFVLEKPLTASKQQIAAMQAVMGNNNRPVQALNARLVLDSE</sequence>
<dbReference type="InterPro" id="IPR018338">
    <property type="entry name" value="Carbonic_anhydrase_a-class_CS"/>
</dbReference>
<dbReference type="PANTHER" id="PTHR18952">
    <property type="entry name" value="CARBONIC ANHYDRASE"/>
    <property type="match status" value="1"/>
</dbReference>
<dbReference type="PROSITE" id="PS51144">
    <property type="entry name" value="ALPHA_CA_2"/>
    <property type="match status" value="1"/>
</dbReference>
<evidence type="ECO:0000259" key="11">
    <source>
        <dbReference type="PROSITE" id="PS51144"/>
    </source>
</evidence>
<comment type="caution">
    <text evidence="12">The sequence shown here is derived from an EMBL/GenBank/DDBJ whole genome shotgun (WGS) entry which is preliminary data.</text>
</comment>
<evidence type="ECO:0000256" key="1">
    <source>
        <dbReference type="ARBA" id="ARBA00001947"/>
    </source>
</evidence>
<dbReference type="SMART" id="SM01057">
    <property type="entry name" value="Carb_anhydrase"/>
    <property type="match status" value="1"/>
</dbReference>
<evidence type="ECO:0000256" key="6">
    <source>
        <dbReference type="ARBA" id="ARBA00022723"/>
    </source>
</evidence>
<dbReference type="InterPro" id="IPR041891">
    <property type="entry name" value="Alpha_CA_prokaryot-like"/>
</dbReference>
<evidence type="ECO:0000313" key="12">
    <source>
        <dbReference type="EMBL" id="CAH0533133.1"/>
    </source>
</evidence>
<evidence type="ECO:0000313" key="13">
    <source>
        <dbReference type="Proteomes" id="UP000838672"/>
    </source>
</evidence>
<evidence type="ECO:0000256" key="3">
    <source>
        <dbReference type="ARBA" id="ARBA00010718"/>
    </source>
</evidence>
<accession>A0ABM8ZS61</accession>
<evidence type="ECO:0000256" key="2">
    <source>
        <dbReference type="ARBA" id="ARBA00002904"/>
    </source>
</evidence>
<comment type="similarity">
    <text evidence="3 10">Belongs to the alpha-carbonic anhydrase family.</text>
</comment>
<dbReference type="Proteomes" id="UP000838672">
    <property type="component" value="Unassembled WGS sequence"/>
</dbReference>
<gene>
    <name evidence="12" type="primary">cah</name>
    <name evidence="12" type="ORF">VST7929_00994</name>
</gene>
<dbReference type="PANTHER" id="PTHR18952:SF265">
    <property type="entry name" value="CARBONIC ANHYDRASE"/>
    <property type="match status" value="1"/>
</dbReference>
<dbReference type="EC" id="4.2.1.1" evidence="4 10"/>
<comment type="catalytic activity">
    <reaction evidence="9 10">
        <text>hydrogencarbonate + H(+) = CO2 + H2O</text>
        <dbReference type="Rhea" id="RHEA:10748"/>
        <dbReference type="ChEBI" id="CHEBI:15377"/>
        <dbReference type="ChEBI" id="CHEBI:15378"/>
        <dbReference type="ChEBI" id="CHEBI:16526"/>
        <dbReference type="ChEBI" id="CHEBI:17544"/>
        <dbReference type="EC" id="4.2.1.1"/>
    </reaction>
</comment>
<feature type="domain" description="Alpha-carbonic anhydrase" evidence="11">
    <location>
        <begin position="25"/>
        <end position="243"/>
    </location>
</feature>
<dbReference type="InterPro" id="IPR001148">
    <property type="entry name" value="CA_dom"/>
</dbReference>
<keyword evidence="8 10" id="KW-0456">Lyase</keyword>
<evidence type="ECO:0000256" key="5">
    <source>
        <dbReference type="ARBA" id="ARBA00014628"/>
    </source>
</evidence>
<dbReference type="InterPro" id="IPR023561">
    <property type="entry name" value="Carbonic_anhydrase_a-class"/>
</dbReference>
<keyword evidence="10" id="KW-0732">Signal</keyword>
<reference evidence="12" key="1">
    <citation type="submission" date="2021-11" db="EMBL/GenBank/DDBJ databases">
        <authorList>
            <person name="Rodrigo-Torres L."/>
            <person name="Arahal R. D."/>
            <person name="Lucena T."/>
        </authorList>
    </citation>
    <scope>NUCLEOTIDE SEQUENCE</scope>
    <source>
        <strain evidence="12">CECT 7929</strain>
    </source>
</reference>
<keyword evidence="13" id="KW-1185">Reference proteome</keyword>
<comment type="function">
    <text evidence="2 10">Reversible hydration of carbon dioxide.</text>
</comment>
<dbReference type="SUPFAM" id="SSF51069">
    <property type="entry name" value="Carbonic anhydrase"/>
    <property type="match status" value="1"/>
</dbReference>
<dbReference type="Gene3D" id="3.10.200.10">
    <property type="entry name" value="Alpha carbonic anhydrase"/>
    <property type="match status" value="1"/>
</dbReference>
<dbReference type="GO" id="GO:0004089">
    <property type="term" value="F:carbonate dehydratase activity"/>
    <property type="evidence" value="ECO:0007669"/>
    <property type="project" value="UniProtKB-EC"/>
</dbReference>
<dbReference type="InterPro" id="IPR036398">
    <property type="entry name" value="CA_dom_sf"/>
</dbReference>
<evidence type="ECO:0000256" key="7">
    <source>
        <dbReference type="ARBA" id="ARBA00022833"/>
    </source>
</evidence>
<feature type="chain" id="PRO_5044955443" description="Carbonic anhydrase" evidence="10">
    <location>
        <begin position="22"/>
        <end position="243"/>
    </location>
</feature>
<dbReference type="CDD" id="cd03124">
    <property type="entry name" value="alpha_CA_prokaryotic_like"/>
    <property type="match status" value="1"/>
</dbReference>